<dbReference type="AlphaFoldDB" id="A0A197KGB7"/>
<dbReference type="Proteomes" id="UP000078512">
    <property type="component" value="Unassembled WGS sequence"/>
</dbReference>
<feature type="chain" id="PRO_5008276887" description="Ricin B lectin domain-containing protein" evidence="1">
    <location>
        <begin position="22"/>
        <end position="180"/>
    </location>
</feature>
<keyword evidence="1" id="KW-0732">Signal</keyword>
<evidence type="ECO:0000313" key="2">
    <source>
        <dbReference type="EMBL" id="OAQ36772.1"/>
    </source>
</evidence>
<evidence type="ECO:0000256" key="1">
    <source>
        <dbReference type="SAM" id="SignalP"/>
    </source>
</evidence>
<accession>A0A197KGB7</accession>
<feature type="signal peptide" evidence="1">
    <location>
        <begin position="1"/>
        <end position="21"/>
    </location>
</feature>
<dbReference type="Gene3D" id="2.80.10.50">
    <property type="match status" value="1"/>
</dbReference>
<proteinExistence type="predicted"/>
<dbReference type="OrthoDB" id="2436199at2759"/>
<keyword evidence="3" id="KW-1185">Reference proteome</keyword>
<evidence type="ECO:0000313" key="3">
    <source>
        <dbReference type="Proteomes" id="UP000078512"/>
    </source>
</evidence>
<evidence type="ECO:0008006" key="4">
    <source>
        <dbReference type="Google" id="ProtNLM"/>
    </source>
</evidence>
<name>A0A197KGB7_9FUNG</name>
<gene>
    <name evidence="2" type="ORF">K457DRAFT_120091</name>
</gene>
<protein>
    <recommendedName>
        <fullName evidence="4">Ricin B lectin domain-containing protein</fullName>
    </recommendedName>
</protein>
<dbReference type="CDD" id="cd23714">
    <property type="entry name" value="beta-trefoil_Ricin_MtaL"/>
    <property type="match status" value="1"/>
</dbReference>
<reference evidence="2 3" key="1">
    <citation type="submission" date="2016-05" db="EMBL/GenBank/DDBJ databases">
        <title>Genome sequencing reveals origins of a unique bacterial endosymbiosis in the earliest lineages of terrestrial Fungi.</title>
        <authorList>
            <consortium name="DOE Joint Genome Institute"/>
            <person name="Uehling J."/>
            <person name="Gryganskyi A."/>
            <person name="Hameed K."/>
            <person name="Tschaplinski T."/>
            <person name="Misztal P."/>
            <person name="Wu S."/>
            <person name="Desiro A."/>
            <person name="Vande Pol N."/>
            <person name="Du Z.-Y."/>
            <person name="Zienkiewicz A."/>
            <person name="Zienkiewicz K."/>
            <person name="Morin E."/>
            <person name="Tisserant E."/>
            <person name="Splivallo R."/>
            <person name="Hainaut M."/>
            <person name="Henrissat B."/>
            <person name="Ohm R."/>
            <person name="Kuo A."/>
            <person name="Yan J."/>
            <person name="Lipzen A."/>
            <person name="Nolan M."/>
            <person name="Labutti K."/>
            <person name="Barry K."/>
            <person name="Goldstein A."/>
            <person name="Labbe J."/>
            <person name="Schadt C."/>
            <person name="Tuskan G."/>
            <person name="Grigoriev I."/>
            <person name="Martin F."/>
            <person name="Vilgalys R."/>
            <person name="Bonito G."/>
        </authorList>
    </citation>
    <scope>NUCLEOTIDE SEQUENCE [LARGE SCALE GENOMIC DNA]</scope>
    <source>
        <strain evidence="2 3">AG-77</strain>
    </source>
</reference>
<sequence length="180" mass="19983">MLRSAASLIVLSLVAIQAAVASTIRPGTYLIQDSRSGLFLGIGPVPPVYPPLDAPVRLLPEQMALHERWIVKEGDDGGIIIAAGRGGPEDYKIVRNKYNNDVIVSALKAPETWEASQVGGGHLVVQIKLPYEDYVFTANQDDFPQVTLQRSNGEDNQHFRFIPIDRDLYHRNRFTVQDTC</sequence>
<dbReference type="EMBL" id="KV442011">
    <property type="protein sequence ID" value="OAQ36772.1"/>
    <property type="molecule type" value="Genomic_DNA"/>
</dbReference>
<organism evidence="2 3">
    <name type="scientific">Linnemannia elongata AG-77</name>
    <dbReference type="NCBI Taxonomy" id="1314771"/>
    <lineage>
        <taxon>Eukaryota</taxon>
        <taxon>Fungi</taxon>
        <taxon>Fungi incertae sedis</taxon>
        <taxon>Mucoromycota</taxon>
        <taxon>Mortierellomycotina</taxon>
        <taxon>Mortierellomycetes</taxon>
        <taxon>Mortierellales</taxon>
        <taxon>Mortierellaceae</taxon>
        <taxon>Linnemannia</taxon>
    </lineage>
</organism>